<evidence type="ECO:0000256" key="2">
    <source>
        <dbReference type="ARBA" id="ARBA00022448"/>
    </source>
</evidence>
<gene>
    <name evidence="15" type="primary">feoB</name>
    <name evidence="15" type="ORF">ACFSM0_06805</name>
</gene>
<evidence type="ECO:0000256" key="6">
    <source>
        <dbReference type="ARBA" id="ARBA00022741"/>
    </source>
</evidence>
<dbReference type="InterPro" id="IPR030389">
    <property type="entry name" value="G_FEOB_dom"/>
</dbReference>
<keyword evidence="9" id="KW-0406">Ion transport</keyword>
<protein>
    <recommendedName>
        <fullName evidence="12 13">Ferrous iron transport protein B</fullName>
    </recommendedName>
</protein>
<feature type="transmembrane region" description="Helical" evidence="13">
    <location>
        <begin position="426"/>
        <end position="452"/>
    </location>
</feature>
<feature type="transmembrane region" description="Helical" evidence="13">
    <location>
        <begin position="348"/>
        <end position="372"/>
    </location>
</feature>
<dbReference type="Gene3D" id="3.40.50.300">
    <property type="entry name" value="P-loop containing nucleotide triphosphate hydrolases"/>
    <property type="match status" value="1"/>
</dbReference>
<comment type="caution">
    <text evidence="15">The sequence shown here is derived from an EMBL/GenBank/DDBJ whole genome shotgun (WGS) entry which is preliminary data.</text>
</comment>
<feature type="transmembrane region" description="Helical" evidence="13">
    <location>
        <begin position="683"/>
        <end position="704"/>
    </location>
</feature>
<dbReference type="InterPro" id="IPR027417">
    <property type="entry name" value="P-loop_NTPase"/>
</dbReference>
<dbReference type="Proteomes" id="UP001597413">
    <property type="component" value="Unassembled WGS sequence"/>
</dbReference>
<dbReference type="Pfam" id="PF02421">
    <property type="entry name" value="FeoB_N"/>
    <property type="match status" value="1"/>
</dbReference>
<dbReference type="InterPro" id="IPR006073">
    <property type="entry name" value="GTP-bd"/>
</dbReference>
<comment type="subcellular location">
    <subcellularLocation>
        <location evidence="13">Cell inner membrane</location>
        <topology evidence="13">Multi-pass membrane protein</topology>
    </subcellularLocation>
    <subcellularLocation>
        <location evidence="1">Cell membrane</location>
        <topology evidence="1">Multi-pass membrane protein</topology>
    </subcellularLocation>
</comment>
<dbReference type="PANTHER" id="PTHR43185:SF1">
    <property type="entry name" value="FE(2+) TRANSPORTER FEOB"/>
    <property type="match status" value="1"/>
</dbReference>
<dbReference type="InterPro" id="IPR011640">
    <property type="entry name" value="Fe2_transport_prot_B_C"/>
</dbReference>
<feature type="domain" description="FeoB-type G" evidence="14">
    <location>
        <begin position="3"/>
        <end position="169"/>
    </location>
</feature>
<keyword evidence="7 13" id="KW-1133">Transmembrane helix</keyword>
<evidence type="ECO:0000256" key="13">
    <source>
        <dbReference type="RuleBase" id="RU362098"/>
    </source>
</evidence>
<comment type="function">
    <text evidence="13">Probable transporter of a GTP-driven Fe(2+) uptake system.</text>
</comment>
<dbReference type="PROSITE" id="PS51711">
    <property type="entry name" value="G_FEOB"/>
    <property type="match status" value="1"/>
</dbReference>
<keyword evidence="10 13" id="KW-0342">GTP-binding</keyword>
<feature type="transmembrane region" description="Helical" evidence="13">
    <location>
        <begin position="392"/>
        <end position="414"/>
    </location>
</feature>
<dbReference type="Pfam" id="PF07664">
    <property type="entry name" value="FeoB_C"/>
    <property type="match status" value="1"/>
</dbReference>
<feature type="transmembrane region" description="Helical" evidence="13">
    <location>
        <begin position="743"/>
        <end position="764"/>
    </location>
</feature>
<evidence type="ECO:0000256" key="5">
    <source>
        <dbReference type="ARBA" id="ARBA00022692"/>
    </source>
</evidence>
<dbReference type="SUPFAM" id="SSF52540">
    <property type="entry name" value="P-loop containing nucleoside triphosphate hydrolases"/>
    <property type="match status" value="1"/>
</dbReference>
<evidence type="ECO:0000256" key="10">
    <source>
        <dbReference type="ARBA" id="ARBA00023134"/>
    </source>
</evidence>
<feature type="transmembrane region" description="Helical" evidence="13">
    <location>
        <begin position="458"/>
        <end position="478"/>
    </location>
</feature>
<dbReference type="EMBL" id="JBHUIX010000005">
    <property type="protein sequence ID" value="MFD2173792.1"/>
    <property type="molecule type" value="Genomic_DNA"/>
</dbReference>
<dbReference type="Pfam" id="PF17910">
    <property type="entry name" value="FeoB_Cyto"/>
    <property type="match status" value="1"/>
</dbReference>
<keyword evidence="16" id="KW-1185">Reference proteome</keyword>
<keyword evidence="2 13" id="KW-0813">Transport</keyword>
<evidence type="ECO:0000256" key="3">
    <source>
        <dbReference type="ARBA" id="ARBA00022475"/>
    </source>
</evidence>
<evidence type="ECO:0000256" key="11">
    <source>
        <dbReference type="ARBA" id="ARBA00023136"/>
    </source>
</evidence>
<dbReference type="NCBIfam" id="TIGR00231">
    <property type="entry name" value="small_GTP"/>
    <property type="match status" value="1"/>
</dbReference>
<evidence type="ECO:0000256" key="8">
    <source>
        <dbReference type="ARBA" id="ARBA00023004"/>
    </source>
</evidence>
<keyword evidence="6" id="KW-0547">Nucleotide-binding</keyword>
<dbReference type="InterPro" id="IPR003373">
    <property type="entry name" value="Fe2_transport_prot-B"/>
</dbReference>
<dbReference type="InterPro" id="IPR005225">
    <property type="entry name" value="Small_GTP-bd"/>
</dbReference>
<keyword evidence="4 13" id="KW-0410">Iron transport</keyword>
<evidence type="ECO:0000313" key="16">
    <source>
        <dbReference type="Proteomes" id="UP001597413"/>
    </source>
</evidence>
<feature type="transmembrane region" description="Helical" evidence="13">
    <location>
        <begin position="287"/>
        <end position="305"/>
    </location>
</feature>
<dbReference type="InterPro" id="IPR050860">
    <property type="entry name" value="FeoB_GTPase"/>
</dbReference>
<evidence type="ECO:0000313" key="15">
    <source>
        <dbReference type="EMBL" id="MFD2173792.1"/>
    </source>
</evidence>
<evidence type="ECO:0000256" key="9">
    <source>
        <dbReference type="ARBA" id="ARBA00023065"/>
    </source>
</evidence>
<dbReference type="Gene3D" id="1.10.287.1770">
    <property type="match status" value="1"/>
</dbReference>
<dbReference type="NCBIfam" id="NF007105">
    <property type="entry name" value="PRK09554.1"/>
    <property type="match status" value="1"/>
</dbReference>
<dbReference type="InterPro" id="IPR011642">
    <property type="entry name" value="Gate_dom"/>
</dbReference>
<keyword evidence="8 13" id="KW-0408">Iron</keyword>
<dbReference type="CDD" id="cd01879">
    <property type="entry name" value="FeoB"/>
    <property type="match status" value="1"/>
</dbReference>
<dbReference type="PANTHER" id="PTHR43185">
    <property type="entry name" value="FERROUS IRON TRANSPORT PROTEIN B"/>
    <property type="match status" value="1"/>
</dbReference>
<evidence type="ECO:0000259" key="14">
    <source>
        <dbReference type="PROSITE" id="PS51711"/>
    </source>
</evidence>
<sequence>MTKRIIGVVGNPNCGKTTLFNALTGARQQVGNWPGVTVERKVGRFRHGAVEIELVDLPGTYSLDAAEGDLSLDEQIARDFVAGNEAEIVLNIVDASNLERNLYLTAQLLEMKVPVVLAVNMLDIAESRGLKLDLGALAETLGCPVFGIVAAEGRGVADLKAALAAPEVLPVPRRASFHVPQVLAAAEKLRPAIESLAAARHADPGWAALSLLESDSLLGPRPDPALRAEITTLRARLTEALEEDIDIALADARYSFIGTVMARVQRDARRVSETTSDRIDRVVLNRVFGVPIFLLLMYLMFLFTIDLGGALIDFFDLAAGAIFVDGLGTLMASLGSPDWARELFATGLGGGVQTVATFIPIVVFLFLFLSALEDSGYMARAAFVMDRAMRAIGLPGKAFVPLIVGFGCNVPAIMAARTIERHRDRILTIVMAPFMSCGARLPVYALFAAVFFPVEGGLIVFSLYLAGLAVAILSGLALKSTLLSGPVTPFVMELPPYHLPTLKGVAIRTWEKTRGFTTQAAKIIVPMVMVLNVLNSLGTDGSFGNADSRNSVLSEIGRTITPVFAPMGMTEENWPAAVGVFTGVLAKEAVVGTLDALYEEAGRADAADAALAAGEEVAAEEEAPFALAPALLEAFATIPANVGDALANWADPLGLGAIDEEAGADATPTGQAMLARFDGAAGAYAYLMFILLYFPCTAALAAIWREAGPGWAVFIAGWATAIGWGFATAIYQGARFSLHPASSASWLVGLVIAAVAMFGGLRLWGRWQDRRAQALAA</sequence>
<evidence type="ECO:0000256" key="1">
    <source>
        <dbReference type="ARBA" id="ARBA00004651"/>
    </source>
</evidence>
<keyword evidence="3" id="KW-1003">Cell membrane</keyword>
<comment type="similarity">
    <text evidence="13">Belongs to the TRAFAC class TrmE-Era-EngA-EngB-Septin-like GTPase superfamily. FeoB GTPase (TC 9.A.8) family.</text>
</comment>
<organism evidence="15 16">
    <name type="scientific">Rhodobacter lacus</name>
    <dbReference type="NCBI Taxonomy" id="1641972"/>
    <lineage>
        <taxon>Bacteria</taxon>
        <taxon>Pseudomonadati</taxon>
        <taxon>Pseudomonadota</taxon>
        <taxon>Alphaproteobacteria</taxon>
        <taxon>Rhodobacterales</taxon>
        <taxon>Rhodobacter group</taxon>
        <taxon>Rhodobacter</taxon>
    </lineage>
</organism>
<keyword evidence="5 13" id="KW-0812">Transmembrane</keyword>
<evidence type="ECO:0000256" key="12">
    <source>
        <dbReference type="NCBIfam" id="TIGR00437"/>
    </source>
</evidence>
<proteinExistence type="inferred from homology"/>
<dbReference type="PRINTS" id="PR00326">
    <property type="entry name" value="GTP1OBG"/>
</dbReference>
<dbReference type="InterPro" id="IPR041069">
    <property type="entry name" value="FeoB_Cyto"/>
</dbReference>
<dbReference type="RefSeq" id="WP_377388595.1">
    <property type="nucleotide sequence ID" value="NZ_JBHUIX010000005.1"/>
</dbReference>
<dbReference type="Pfam" id="PF07670">
    <property type="entry name" value="Gate"/>
    <property type="match status" value="2"/>
</dbReference>
<keyword evidence="11 13" id="KW-0472">Membrane</keyword>
<evidence type="ECO:0000256" key="4">
    <source>
        <dbReference type="ARBA" id="ARBA00022496"/>
    </source>
</evidence>
<accession>A0ABW5A643</accession>
<evidence type="ECO:0000256" key="7">
    <source>
        <dbReference type="ARBA" id="ARBA00022989"/>
    </source>
</evidence>
<name>A0ABW5A643_9RHOB</name>
<reference evidence="16" key="1">
    <citation type="journal article" date="2019" name="Int. J. Syst. Evol. Microbiol.">
        <title>The Global Catalogue of Microorganisms (GCM) 10K type strain sequencing project: providing services to taxonomists for standard genome sequencing and annotation.</title>
        <authorList>
            <consortium name="The Broad Institute Genomics Platform"/>
            <consortium name="The Broad Institute Genome Sequencing Center for Infectious Disease"/>
            <person name="Wu L."/>
            <person name="Ma J."/>
        </authorList>
    </citation>
    <scope>NUCLEOTIDE SEQUENCE [LARGE SCALE GENOMIC DNA]</scope>
    <source>
        <strain evidence="16">CCUG 55131</strain>
    </source>
</reference>
<dbReference type="NCBIfam" id="TIGR00437">
    <property type="entry name" value="feoB"/>
    <property type="match status" value="1"/>
</dbReference>
<feature type="transmembrane region" description="Helical" evidence="13">
    <location>
        <begin position="710"/>
        <end position="731"/>
    </location>
</feature>